<dbReference type="NCBIfam" id="TIGR04183">
    <property type="entry name" value="Por_Secre_tail"/>
    <property type="match status" value="1"/>
</dbReference>
<evidence type="ECO:0000259" key="3">
    <source>
        <dbReference type="Pfam" id="PF18962"/>
    </source>
</evidence>
<name>A0ABU1TQU7_9FLAO</name>
<evidence type="ECO:0000313" key="5">
    <source>
        <dbReference type="Proteomes" id="UP001255185"/>
    </source>
</evidence>
<protein>
    <recommendedName>
        <fullName evidence="3">Secretion system C-terminal sorting domain-containing protein</fullName>
    </recommendedName>
</protein>
<dbReference type="SUPFAM" id="SSF63829">
    <property type="entry name" value="Calcium-dependent phosphotriesterase"/>
    <property type="match status" value="1"/>
</dbReference>
<feature type="chain" id="PRO_5046628663" description="Secretion system C-terminal sorting domain-containing protein" evidence="2">
    <location>
        <begin position="20"/>
        <end position="519"/>
    </location>
</feature>
<dbReference type="PANTHER" id="PTHR35580">
    <property type="entry name" value="CELL SURFACE GLYCOPROTEIN (S-LAYER PROTEIN)-LIKE PROTEIN"/>
    <property type="match status" value="1"/>
</dbReference>
<evidence type="ECO:0000256" key="1">
    <source>
        <dbReference type="ARBA" id="ARBA00022729"/>
    </source>
</evidence>
<reference evidence="4 5" key="1">
    <citation type="submission" date="2023-07" db="EMBL/GenBank/DDBJ databases">
        <title>Sorghum-associated microbial communities from plants grown in Nebraska, USA.</title>
        <authorList>
            <person name="Schachtman D."/>
        </authorList>
    </citation>
    <scope>NUCLEOTIDE SEQUENCE [LARGE SCALE GENOMIC DNA]</scope>
    <source>
        <strain evidence="4 5">3773</strain>
    </source>
</reference>
<dbReference type="Pfam" id="PF18962">
    <property type="entry name" value="Por_Secre_tail"/>
    <property type="match status" value="1"/>
</dbReference>
<keyword evidence="1 2" id="KW-0732">Signal</keyword>
<feature type="signal peptide" evidence="2">
    <location>
        <begin position="1"/>
        <end position="19"/>
    </location>
</feature>
<feature type="domain" description="Secretion system C-terminal sorting" evidence="3">
    <location>
        <begin position="453"/>
        <end position="507"/>
    </location>
</feature>
<gene>
    <name evidence="4" type="ORF">J2X31_002380</name>
</gene>
<proteinExistence type="predicted"/>
<dbReference type="InterPro" id="IPR011042">
    <property type="entry name" value="6-blade_b-propeller_TolB-like"/>
</dbReference>
<dbReference type="Proteomes" id="UP001255185">
    <property type="component" value="Unassembled WGS sequence"/>
</dbReference>
<sequence length="519" mass="56978">MKIKLLLPLFSICMFISQAQNVEWLDTPTINFDSNAGLIGYNIASDAFGNVYMTGFKDNTFVYENIMGTQFYKKYDTDGNLLFSKEINGNVNVYNLETDSAGNVIMMLGFVNNISIDTLDLISINQGVNYMMVKFNPAGNVLWFHEFYLPNSSVSSARGIAVDATDNIYVSYDDFMNSYIEKFSPSGETLTTITQGFVKSISSLSVDNAGNIYVAGSCAEPGATFGNVPAPLPGDLPYNVYIAKYSPTAVFQWVKYLDNITCPLPQVKAKSPDEVYLTSELFEPYSFDNIVAQGPVDGYQDTYIAKLNSTGNFQWVREVPGSGSLMSGERNILDLDAEGNIYFGGYTTGTVNWSSTITTSTIGFSNRDAIVLKYSPDGEILMAKTFGGDDEDRIDGINIGTDGSIFVAGLASGNVAFDGFLVEADEYERYPFVAKLTNQTLKNPEVDALQIVLYPNPSSDYIYFSNAPENLSGSIFNVLGQKVKSFEIKSNQPILVADLADGTYFIKPDGLKTLKFIKS</sequence>
<dbReference type="InterPro" id="IPR052918">
    <property type="entry name" value="Motility_Chemotaxis_Reg"/>
</dbReference>
<evidence type="ECO:0000313" key="4">
    <source>
        <dbReference type="EMBL" id="MDR6968357.1"/>
    </source>
</evidence>
<dbReference type="EMBL" id="JAVDVI010000010">
    <property type="protein sequence ID" value="MDR6968357.1"/>
    <property type="molecule type" value="Genomic_DNA"/>
</dbReference>
<dbReference type="Gene3D" id="2.80.10.50">
    <property type="match status" value="1"/>
</dbReference>
<dbReference type="InterPro" id="IPR026444">
    <property type="entry name" value="Secre_tail"/>
</dbReference>
<organism evidence="4 5">
    <name type="scientific">Flavobacterium arsenatis</name>
    <dbReference type="NCBI Taxonomy" id="1484332"/>
    <lineage>
        <taxon>Bacteria</taxon>
        <taxon>Pseudomonadati</taxon>
        <taxon>Bacteroidota</taxon>
        <taxon>Flavobacteriia</taxon>
        <taxon>Flavobacteriales</taxon>
        <taxon>Flavobacteriaceae</taxon>
        <taxon>Flavobacterium</taxon>
    </lineage>
</organism>
<dbReference type="RefSeq" id="WP_310026904.1">
    <property type="nucleotide sequence ID" value="NZ_JAVDVI010000010.1"/>
</dbReference>
<dbReference type="Gene3D" id="2.120.10.30">
    <property type="entry name" value="TolB, C-terminal domain"/>
    <property type="match status" value="1"/>
</dbReference>
<evidence type="ECO:0000256" key="2">
    <source>
        <dbReference type="SAM" id="SignalP"/>
    </source>
</evidence>
<dbReference type="PANTHER" id="PTHR35580:SF1">
    <property type="entry name" value="PHYTASE-LIKE DOMAIN-CONTAINING PROTEIN"/>
    <property type="match status" value="1"/>
</dbReference>
<comment type="caution">
    <text evidence="4">The sequence shown here is derived from an EMBL/GenBank/DDBJ whole genome shotgun (WGS) entry which is preliminary data.</text>
</comment>
<accession>A0ABU1TQU7</accession>
<keyword evidence="5" id="KW-1185">Reference proteome</keyword>